<name>A0AAU8KZE4_9CAUD</name>
<reference evidence="2" key="1">
    <citation type="submission" date="2024-06" db="EMBL/GenBank/DDBJ databases">
        <authorList>
            <person name="Gannavaram S."/>
            <person name="Nemani S."/>
            <person name="Datta M."/>
            <person name="Picchiottino A."/>
            <person name="Mereddy A."/>
            <person name="Gannavaram N."/>
            <person name="Honeycutt C."/>
            <person name="Tran D."/>
            <person name="Choi K."/>
            <person name="Srinivasan K."/>
            <person name="Johnson A."/>
        </authorList>
    </citation>
    <scope>NUCLEOTIDE SEQUENCE</scope>
</reference>
<feature type="compositionally biased region" description="Polar residues" evidence="1">
    <location>
        <begin position="98"/>
        <end position="107"/>
    </location>
</feature>
<dbReference type="EMBL" id="PP885733">
    <property type="protein sequence ID" value="XCN28200.1"/>
    <property type="molecule type" value="Genomic_DNA"/>
</dbReference>
<sequence>MLKREERRLFMLKYGYIGPGENLSSYLVYNEQLNDYYHPLSGKAFGETFGLREYNKWLPLKDYLEMPVDTIDDILEGVARGQEKLAKLKAEAAKRAAQQSGQSNDPQTAAIRNAMKEK</sequence>
<proteinExistence type="predicted"/>
<organism evidence="2">
    <name type="scientific">Pantoea phage Survivor</name>
    <dbReference type="NCBI Taxonomy" id="3232176"/>
    <lineage>
        <taxon>Viruses</taxon>
        <taxon>Duplodnaviria</taxon>
        <taxon>Heunggongvirae</taxon>
        <taxon>Uroviricota</taxon>
        <taxon>Caudoviricetes</taxon>
    </lineage>
</organism>
<accession>A0AAU8KZE4</accession>
<evidence type="ECO:0000256" key="1">
    <source>
        <dbReference type="SAM" id="MobiDB-lite"/>
    </source>
</evidence>
<protein>
    <submittedName>
        <fullName evidence="2">Uncharacterized protein</fullName>
    </submittedName>
</protein>
<feature type="region of interest" description="Disordered" evidence="1">
    <location>
        <begin position="95"/>
        <end position="118"/>
    </location>
</feature>
<evidence type="ECO:0000313" key="2">
    <source>
        <dbReference type="EMBL" id="XCN28200.1"/>
    </source>
</evidence>